<gene>
    <name evidence="1" type="ORF">HPP92_006338</name>
</gene>
<comment type="caution">
    <text evidence="1">The sequence shown here is derived from an EMBL/GenBank/DDBJ whole genome shotgun (WGS) entry which is preliminary data.</text>
</comment>
<evidence type="ECO:0000313" key="2">
    <source>
        <dbReference type="Proteomes" id="UP000639772"/>
    </source>
</evidence>
<reference evidence="1 2" key="1">
    <citation type="journal article" date="2020" name="Nat. Food">
        <title>A phased Vanilla planifolia genome enables genetic improvement of flavour and production.</title>
        <authorList>
            <person name="Hasing T."/>
            <person name="Tang H."/>
            <person name="Brym M."/>
            <person name="Khazi F."/>
            <person name="Huang T."/>
            <person name="Chambers A.H."/>
        </authorList>
    </citation>
    <scope>NUCLEOTIDE SEQUENCE [LARGE SCALE GENOMIC DNA]</scope>
    <source>
        <tissue evidence="1">Leaf</tissue>
    </source>
</reference>
<protein>
    <submittedName>
        <fullName evidence="1">Uncharacterized protein</fullName>
    </submittedName>
</protein>
<dbReference type="AlphaFoldDB" id="A0A835VA71"/>
<name>A0A835VA71_VANPL</name>
<organism evidence="1 2">
    <name type="scientific">Vanilla planifolia</name>
    <name type="common">Vanilla</name>
    <dbReference type="NCBI Taxonomy" id="51239"/>
    <lineage>
        <taxon>Eukaryota</taxon>
        <taxon>Viridiplantae</taxon>
        <taxon>Streptophyta</taxon>
        <taxon>Embryophyta</taxon>
        <taxon>Tracheophyta</taxon>
        <taxon>Spermatophyta</taxon>
        <taxon>Magnoliopsida</taxon>
        <taxon>Liliopsida</taxon>
        <taxon>Asparagales</taxon>
        <taxon>Orchidaceae</taxon>
        <taxon>Vanilloideae</taxon>
        <taxon>Vanilleae</taxon>
        <taxon>Vanilla</taxon>
    </lineage>
</organism>
<sequence length="82" mass="8323">MAQLRIGIDVNGDEAPSGADVVQALEDACACVKSFFGAPEFNSAVVVVPNSTGSRNSEAILSIARGAGFKVVSVIDDNIAVA</sequence>
<evidence type="ECO:0000313" key="1">
    <source>
        <dbReference type="EMBL" id="KAG0489475.1"/>
    </source>
</evidence>
<dbReference type="Gene3D" id="3.30.420.40">
    <property type="match status" value="1"/>
</dbReference>
<dbReference type="EMBL" id="JADCNM010000003">
    <property type="protein sequence ID" value="KAG0489475.1"/>
    <property type="molecule type" value="Genomic_DNA"/>
</dbReference>
<dbReference type="Proteomes" id="UP000639772">
    <property type="component" value="Chromosome 3"/>
</dbReference>
<proteinExistence type="predicted"/>
<accession>A0A835VA71</accession>